<accession>A0A0H2RIM2</accession>
<keyword evidence="3" id="KW-1185">Reference proteome</keyword>
<proteinExistence type="predicted"/>
<sequence length="770" mass="88608">MVKTRSSTGVQTKTICYKEIDEDEVSESERHLLVERPPKGILKKRFGNWTARLDLSQEWNLDAELPPLAQRIDSARLGKKCLPRERVLDLFKNPKVRMNVRLGQLSGFKKIPSDIVFEIASYLEPPDLLHLTRTNYWLRSLLLSKKAAPVWKRARESLGMPERPKDLSEPAYASLVFDCDCQLCGAPRIETRSLAMRITLCRSCRGTNIKKGIELLDEMELDPMEAKSLKRIFATLVPYVLWHLRSVNRAGDDSNEFFKLDYMEMAGRYLLLLENGDTKRLRNFIQLRQQATREGKRLDAGISAWKDNRASVESEICEQRKASILEKLEQCGYTSDDIPKVGEYRHNKWYQAVCIPHALKPKAWKRLFPRLKKLIEENKARKSELALFKKRKRRYDELKQRYTSFVQGVGFHPYAYIMPSFADLLQVPTFQVLIQDETKEEIDDGEWTDAISGFPNIISEYSKNVFTHANASLLETLRELQTDARSGDWKYSFEVSDLVLESVLPKTPGGFNLCTSGFAFFGVRYSYSTSDCNPLDVAIARGRGSGYDPWLGSYDVRWPWDGSYEVQRPWDGTGIKAKKAAVIVAIELLVALGMKWDEAQMANLVSLGPIFACSRCPTVNTMMTWPQLVAHFVCENYEKERWDKKVASLTDSGESVEDNGKKPYCTDYIDEHDVCHSNRNLIHPPGTVELGFVNELGARLSAAEERDSQKRSIFQGFDRAECTICRRVCMDRFYYGRKWSPEELKTHIRQYHGKEPEARDAHFTRRRSVL</sequence>
<dbReference type="AlphaFoldDB" id="A0A0H2RIM2"/>
<dbReference type="InParanoid" id="A0A0H2RIM2"/>
<evidence type="ECO:0000259" key="1">
    <source>
        <dbReference type="PROSITE" id="PS50181"/>
    </source>
</evidence>
<dbReference type="Proteomes" id="UP000053477">
    <property type="component" value="Unassembled WGS sequence"/>
</dbReference>
<dbReference type="EMBL" id="KQ085995">
    <property type="protein sequence ID" value="KLO11644.1"/>
    <property type="molecule type" value="Genomic_DNA"/>
</dbReference>
<feature type="domain" description="F-box" evidence="1">
    <location>
        <begin position="105"/>
        <end position="154"/>
    </location>
</feature>
<dbReference type="CDD" id="cd09917">
    <property type="entry name" value="F-box_SF"/>
    <property type="match status" value="1"/>
</dbReference>
<dbReference type="STRING" id="27342.A0A0H2RIM2"/>
<dbReference type="InterPro" id="IPR001810">
    <property type="entry name" value="F-box_dom"/>
</dbReference>
<evidence type="ECO:0000313" key="3">
    <source>
        <dbReference type="Proteomes" id="UP000053477"/>
    </source>
</evidence>
<protein>
    <recommendedName>
        <fullName evidence="1">F-box domain-containing protein</fullName>
    </recommendedName>
</protein>
<dbReference type="InterPro" id="IPR036047">
    <property type="entry name" value="F-box-like_dom_sf"/>
</dbReference>
<dbReference type="SUPFAM" id="SSF81383">
    <property type="entry name" value="F-box domain"/>
    <property type="match status" value="1"/>
</dbReference>
<dbReference type="OrthoDB" id="2322499at2759"/>
<organism evidence="2 3">
    <name type="scientific">Schizopora paradoxa</name>
    <dbReference type="NCBI Taxonomy" id="27342"/>
    <lineage>
        <taxon>Eukaryota</taxon>
        <taxon>Fungi</taxon>
        <taxon>Dikarya</taxon>
        <taxon>Basidiomycota</taxon>
        <taxon>Agaricomycotina</taxon>
        <taxon>Agaricomycetes</taxon>
        <taxon>Hymenochaetales</taxon>
        <taxon>Schizoporaceae</taxon>
        <taxon>Schizopora</taxon>
    </lineage>
</organism>
<reference evidence="2 3" key="1">
    <citation type="submission" date="2015-04" db="EMBL/GenBank/DDBJ databases">
        <title>Complete genome sequence of Schizopora paradoxa KUC8140, a cosmopolitan wood degrader in East Asia.</title>
        <authorList>
            <consortium name="DOE Joint Genome Institute"/>
            <person name="Min B."/>
            <person name="Park H."/>
            <person name="Jang Y."/>
            <person name="Kim J.-J."/>
            <person name="Kim K.H."/>
            <person name="Pangilinan J."/>
            <person name="Lipzen A."/>
            <person name="Riley R."/>
            <person name="Grigoriev I.V."/>
            <person name="Spatafora J.W."/>
            <person name="Choi I.-G."/>
        </authorList>
    </citation>
    <scope>NUCLEOTIDE SEQUENCE [LARGE SCALE GENOMIC DNA]</scope>
    <source>
        <strain evidence="2 3">KUC8140</strain>
    </source>
</reference>
<gene>
    <name evidence="2" type="ORF">SCHPADRAFT_460961</name>
</gene>
<evidence type="ECO:0000313" key="2">
    <source>
        <dbReference type="EMBL" id="KLO11644.1"/>
    </source>
</evidence>
<name>A0A0H2RIM2_9AGAM</name>
<dbReference type="PROSITE" id="PS50181">
    <property type="entry name" value="FBOX"/>
    <property type="match status" value="1"/>
</dbReference>